<name>A0A9X2INW2_9BACI</name>
<dbReference type="CDD" id="cd09130">
    <property type="entry name" value="PLDc_unchar2_2"/>
    <property type="match status" value="1"/>
</dbReference>
<gene>
    <name evidence="9" type="ORF">M3202_06845</name>
</gene>
<dbReference type="RefSeq" id="WP_251222590.1">
    <property type="nucleotide sequence ID" value="NZ_JAMBOL010000003.1"/>
</dbReference>
<keyword evidence="7" id="KW-1133">Transmembrane helix</keyword>
<keyword evidence="5" id="KW-0442">Lipid degradation</keyword>
<evidence type="ECO:0000256" key="7">
    <source>
        <dbReference type="SAM" id="Phobius"/>
    </source>
</evidence>
<dbReference type="PANTHER" id="PTHR43856">
    <property type="entry name" value="CARDIOLIPIN HYDROLASE"/>
    <property type="match status" value="1"/>
</dbReference>
<dbReference type="AlphaFoldDB" id="A0A9X2INW2"/>
<dbReference type="GO" id="GO:0004630">
    <property type="term" value="F:phospholipase D activity"/>
    <property type="evidence" value="ECO:0007669"/>
    <property type="project" value="UniProtKB-EC"/>
</dbReference>
<organism evidence="9 10">
    <name type="scientific">Halalkalibacter oceani</name>
    <dbReference type="NCBI Taxonomy" id="1653776"/>
    <lineage>
        <taxon>Bacteria</taxon>
        <taxon>Bacillati</taxon>
        <taxon>Bacillota</taxon>
        <taxon>Bacilli</taxon>
        <taxon>Bacillales</taxon>
        <taxon>Bacillaceae</taxon>
        <taxon>Halalkalibacter</taxon>
    </lineage>
</organism>
<keyword evidence="7" id="KW-0472">Membrane</keyword>
<keyword evidence="7" id="KW-0812">Transmembrane</keyword>
<evidence type="ECO:0000256" key="5">
    <source>
        <dbReference type="ARBA" id="ARBA00022963"/>
    </source>
</evidence>
<dbReference type="PROSITE" id="PS51257">
    <property type="entry name" value="PROKAR_LIPOPROTEIN"/>
    <property type="match status" value="1"/>
</dbReference>
<keyword evidence="6" id="KW-0443">Lipid metabolism</keyword>
<dbReference type="EMBL" id="JAMBOL010000003">
    <property type="protein sequence ID" value="MCM3713797.1"/>
    <property type="molecule type" value="Genomic_DNA"/>
</dbReference>
<evidence type="ECO:0000256" key="4">
    <source>
        <dbReference type="ARBA" id="ARBA00022801"/>
    </source>
</evidence>
<evidence type="ECO:0000256" key="2">
    <source>
        <dbReference type="ARBA" id="ARBA00008664"/>
    </source>
</evidence>
<feature type="transmembrane region" description="Helical" evidence="7">
    <location>
        <begin position="21"/>
        <end position="41"/>
    </location>
</feature>
<comment type="similarity">
    <text evidence="2">Belongs to the phospholipase D family.</text>
</comment>
<keyword evidence="10" id="KW-1185">Reference proteome</keyword>
<accession>A0A9X2INW2</accession>
<dbReference type="GO" id="GO:0016042">
    <property type="term" value="P:lipid catabolic process"/>
    <property type="evidence" value="ECO:0007669"/>
    <property type="project" value="UniProtKB-KW"/>
</dbReference>
<dbReference type="EC" id="3.1.4.4" evidence="3"/>
<evidence type="ECO:0000256" key="1">
    <source>
        <dbReference type="ARBA" id="ARBA00000798"/>
    </source>
</evidence>
<reference evidence="9" key="1">
    <citation type="submission" date="2022-05" db="EMBL/GenBank/DDBJ databases">
        <title>Comparative Genomics of Spacecraft Associated Microbes.</title>
        <authorList>
            <person name="Tran M.T."/>
            <person name="Wright A."/>
            <person name="Seuylemezian A."/>
            <person name="Eisen J."/>
            <person name="Coil D."/>
        </authorList>
    </citation>
    <scope>NUCLEOTIDE SEQUENCE</scope>
    <source>
        <strain evidence="9">214.1.1</strain>
    </source>
</reference>
<dbReference type="PANTHER" id="PTHR43856:SF1">
    <property type="entry name" value="MITOCHONDRIAL CARDIOLIPIN HYDROLASE"/>
    <property type="match status" value="1"/>
</dbReference>
<proteinExistence type="inferred from homology"/>
<protein>
    <recommendedName>
        <fullName evidence="3">phospholipase D</fullName>
        <ecNumber evidence="3">3.1.4.4</ecNumber>
    </recommendedName>
</protein>
<evidence type="ECO:0000256" key="6">
    <source>
        <dbReference type="ARBA" id="ARBA00023098"/>
    </source>
</evidence>
<dbReference type="InterPro" id="IPR051406">
    <property type="entry name" value="PLD_domain"/>
</dbReference>
<evidence type="ECO:0000259" key="8">
    <source>
        <dbReference type="Pfam" id="PF13091"/>
    </source>
</evidence>
<comment type="caution">
    <text evidence="9">The sequence shown here is derived from an EMBL/GenBank/DDBJ whole genome shotgun (WGS) entry which is preliminary data.</text>
</comment>
<keyword evidence="4" id="KW-0378">Hydrolase</keyword>
<dbReference type="InterPro" id="IPR025202">
    <property type="entry name" value="PLD-like_dom"/>
</dbReference>
<comment type="catalytic activity">
    <reaction evidence="1">
        <text>a 1,2-diacyl-sn-glycero-3-phosphocholine + H2O = a 1,2-diacyl-sn-glycero-3-phosphate + choline + H(+)</text>
        <dbReference type="Rhea" id="RHEA:14445"/>
        <dbReference type="ChEBI" id="CHEBI:15354"/>
        <dbReference type="ChEBI" id="CHEBI:15377"/>
        <dbReference type="ChEBI" id="CHEBI:15378"/>
        <dbReference type="ChEBI" id="CHEBI:57643"/>
        <dbReference type="ChEBI" id="CHEBI:58608"/>
        <dbReference type="EC" id="3.1.4.4"/>
    </reaction>
</comment>
<dbReference type="CDD" id="cd09129">
    <property type="entry name" value="PLDc_unchar2_1"/>
    <property type="match status" value="1"/>
</dbReference>
<dbReference type="SUPFAM" id="SSF56024">
    <property type="entry name" value="Phospholipase D/nuclease"/>
    <property type="match status" value="2"/>
</dbReference>
<evidence type="ECO:0000256" key="3">
    <source>
        <dbReference type="ARBA" id="ARBA00012027"/>
    </source>
</evidence>
<evidence type="ECO:0000313" key="9">
    <source>
        <dbReference type="EMBL" id="MCM3713797.1"/>
    </source>
</evidence>
<feature type="domain" description="Phospholipase D-like" evidence="8">
    <location>
        <begin position="311"/>
        <end position="456"/>
    </location>
</feature>
<sequence>MSTVIRQIIFTSNQRNRKVMWLGTFFFVLLLLACVAIYHYLKPLPAGLSYESEVHHIEHIEFLYDLTYMKEGVPYQEQRIFQKMNTMIEEAEEFILLDMFLFNEEYDSSLEFPALSQSITSLLVEKKQQQPDLDIIFITDPINTFYGSYASPLLSALEQQGIDVIITDLTKLRDSNPAYSGVYRSLFQWFGTKGDGWLPNPFSDVAPPVTLRSYLQLVNFKANHRKIIVTEKQAMISSANPHDASSYHSNIAFVVEGNILRDIIETERAVAQSSGYRGSLFDRLELLPSPPADEGYQLQLVTEGRIKQHLLAEIKATTDGDTITIGAFYLSDRELLASLLAASKRGVDVKLILDANKDAFGHEKNGIPNRPVAAELKKKSKDRIMIRWYDTHGEQYHSKLALIEKAKEEEGIVIGGSANFTKRNLDDFNLETDVKITGPINEGLIAEVANYFETLWTNETASFTLDYEAYADHSTLAHLLYRFQEWSGFSTF</sequence>
<dbReference type="GO" id="GO:0016891">
    <property type="term" value="F:RNA endonuclease activity producing 5'-phosphomonoesters, hydrolytic mechanism"/>
    <property type="evidence" value="ECO:0007669"/>
    <property type="project" value="TreeGrafter"/>
</dbReference>
<dbReference type="Proteomes" id="UP001139179">
    <property type="component" value="Unassembled WGS sequence"/>
</dbReference>
<dbReference type="Pfam" id="PF13091">
    <property type="entry name" value="PLDc_2"/>
    <property type="match status" value="1"/>
</dbReference>
<dbReference type="Gene3D" id="3.30.870.10">
    <property type="entry name" value="Endonuclease Chain A"/>
    <property type="match status" value="2"/>
</dbReference>
<evidence type="ECO:0000313" key="10">
    <source>
        <dbReference type="Proteomes" id="UP001139179"/>
    </source>
</evidence>